<feature type="region of interest" description="Disordered" evidence="1">
    <location>
        <begin position="154"/>
        <end position="182"/>
    </location>
</feature>
<dbReference type="EMBL" id="CM002298">
    <property type="protein sequence ID" value="ESW04874.1"/>
    <property type="molecule type" value="Genomic_DNA"/>
</dbReference>
<proteinExistence type="predicted"/>
<sequence length="315" mass="35347">MRINDVLYQVSVEEECIIPDYKLCQCQWDDETGSVDTEAESIGSQASDRSVCREFEESKVEEEDSSVEPPAMAQSRRRSEPIFPSRCCEPLLARPTGPIPVPNRPTAKGKQVLGSEPPTRQKTAEKGVGRCEYQNPIFLEGPFVDREDLLQSGALESPPTSERGHVMGETEQAGQTQTTMETSLKTRNGEQNATLVRTHKDDAEGKRATLCESFSPEQRAGISNSLSNSSKEVEAAGNHEPRISISRVEDSLLQTSEREVNHLPRQQAHNAEEHKYKQHYIHLESNSGKIRNSFLPFGEHKERGIIRLRKVRPIQ</sequence>
<feature type="compositionally biased region" description="Low complexity" evidence="1">
    <location>
        <begin position="169"/>
        <end position="182"/>
    </location>
</feature>
<dbReference type="Proteomes" id="UP000000226">
    <property type="component" value="Chromosome 11"/>
</dbReference>
<keyword evidence="3" id="KW-1185">Reference proteome</keyword>
<protein>
    <submittedName>
        <fullName evidence="2">Uncharacterized protein</fullName>
    </submittedName>
</protein>
<evidence type="ECO:0000313" key="3">
    <source>
        <dbReference type="Proteomes" id="UP000000226"/>
    </source>
</evidence>
<dbReference type="AlphaFoldDB" id="V7AH38"/>
<evidence type="ECO:0000313" key="2">
    <source>
        <dbReference type="EMBL" id="ESW04874.1"/>
    </source>
</evidence>
<reference evidence="3" key="1">
    <citation type="journal article" date="2014" name="Nat. Genet.">
        <title>A reference genome for common bean and genome-wide analysis of dual domestications.</title>
        <authorList>
            <person name="Schmutz J."/>
            <person name="McClean P.E."/>
            <person name="Mamidi S."/>
            <person name="Wu G.A."/>
            <person name="Cannon S.B."/>
            <person name="Grimwood J."/>
            <person name="Jenkins J."/>
            <person name="Shu S."/>
            <person name="Song Q."/>
            <person name="Chavarro C."/>
            <person name="Torres-Torres M."/>
            <person name="Geffroy V."/>
            <person name="Moghaddam S.M."/>
            <person name="Gao D."/>
            <person name="Abernathy B."/>
            <person name="Barry K."/>
            <person name="Blair M."/>
            <person name="Brick M.A."/>
            <person name="Chovatia M."/>
            <person name="Gepts P."/>
            <person name="Goodstein D.M."/>
            <person name="Gonzales M."/>
            <person name="Hellsten U."/>
            <person name="Hyten D.L."/>
            <person name="Jia G."/>
            <person name="Kelly J.D."/>
            <person name="Kudrna D."/>
            <person name="Lee R."/>
            <person name="Richard M.M."/>
            <person name="Miklas P.N."/>
            <person name="Osorno J.M."/>
            <person name="Rodrigues J."/>
            <person name="Thareau V."/>
            <person name="Urrea C.A."/>
            <person name="Wang M."/>
            <person name="Yu Y."/>
            <person name="Zhang M."/>
            <person name="Wing R.A."/>
            <person name="Cregan P.B."/>
            <person name="Rokhsar D.S."/>
            <person name="Jackson S.A."/>
        </authorList>
    </citation>
    <scope>NUCLEOTIDE SEQUENCE [LARGE SCALE GENOMIC DNA]</scope>
    <source>
        <strain evidence="3">cv. G19833</strain>
    </source>
</reference>
<dbReference type="Gramene" id="ESW04874">
    <property type="protein sequence ID" value="ESW04874"/>
    <property type="gene ID" value="PHAVU_011G132600g"/>
</dbReference>
<name>V7AH38_PHAVU</name>
<organism evidence="2 3">
    <name type="scientific">Phaseolus vulgaris</name>
    <name type="common">Kidney bean</name>
    <name type="synonym">French bean</name>
    <dbReference type="NCBI Taxonomy" id="3885"/>
    <lineage>
        <taxon>Eukaryota</taxon>
        <taxon>Viridiplantae</taxon>
        <taxon>Streptophyta</taxon>
        <taxon>Embryophyta</taxon>
        <taxon>Tracheophyta</taxon>
        <taxon>Spermatophyta</taxon>
        <taxon>Magnoliopsida</taxon>
        <taxon>eudicotyledons</taxon>
        <taxon>Gunneridae</taxon>
        <taxon>Pentapetalae</taxon>
        <taxon>rosids</taxon>
        <taxon>fabids</taxon>
        <taxon>Fabales</taxon>
        <taxon>Fabaceae</taxon>
        <taxon>Papilionoideae</taxon>
        <taxon>50 kb inversion clade</taxon>
        <taxon>NPAAA clade</taxon>
        <taxon>indigoferoid/millettioid clade</taxon>
        <taxon>Phaseoleae</taxon>
        <taxon>Phaseolus</taxon>
    </lineage>
</organism>
<feature type="region of interest" description="Disordered" evidence="1">
    <location>
        <begin position="34"/>
        <end position="126"/>
    </location>
</feature>
<gene>
    <name evidence="2" type="ORF">PHAVU_011G132600g</name>
</gene>
<accession>V7AH38</accession>
<evidence type="ECO:0000256" key="1">
    <source>
        <dbReference type="SAM" id="MobiDB-lite"/>
    </source>
</evidence>